<organism evidence="1 2">
    <name type="scientific">Schizophyllum amplum</name>
    <dbReference type="NCBI Taxonomy" id="97359"/>
    <lineage>
        <taxon>Eukaryota</taxon>
        <taxon>Fungi</taxon>
        <taxon>Dikarya</taxon>
        <taxon>Basidiomycota</taxon>
        <taxon>Agaricomycotina</taxon>
        <taxon>Agaricomycetes</taxon>
        <taxon>Agaricomycetidae</taxon>
        <taxon>Agaricales</taxon>
        <taxon>Schizophyllaceae</taxon>
        <taxon>Schizophyllum</taxon>
    </lineage>
</organism>
<sequence>KRASWGRARSIAERGSISQDSFAPVPARWQLAPPGPAHNRAWTRSRNIIPRGIQRLPPELLCAIFMMCGEPNDTFDYPRDDFMQSRDNFRNCRTPLYSRMTVLLGHVCSHWFAVTRGCPLLWTLVDVPLPQLCDVVNLKLALKFSSGLPLRLRLDDNHYTPPLNISIILKYEPGNVADIVEPLCVLSRITFTCLKRATIHLETDDKHASVTSRLWQLFYSSPALRTVQVFDVGIHAPLSTLRQLTHIGVTAIRPDKIMALLQACPQLEVLQAVVQPAPGIFPGKNDGYLISSVTVPIILPHLRMMMLRGMSDWTNFFNGLVVPRLARIDLSVARVQACAIQHMLQRSHARLCMLALRWLRPGNGDELKALLRCEEMQHLRILRYDPYNGPTQPLLKCPRTNDEEGQIERLPLQGIRDL</sequence>
<accession>A0A550D0C4</accession>
<dbReference type="Proteomes" id="UP000320762">
    <property type="component" value="Unassembled WGS sequence"/>
</dbReference>
<evidence type="ECO:0000313" key="2">
    <source>
        <dbReference type="Proteomes" id="UP000320762"/>
    </source>
</evidence>
<gene>
    <name evidence="1" type="ORF">BD626DRAFT_591723</name>
</gene>
<feature type="non-terminal residue" evidence="1">
    <location>
        <position position="1"/>
    </location>
</feature>
<protein>
    <submittedName>
        <fullName evidence="1">Uncharacterized protein</fullName>
    </submittedName>
</protein>
<reference evidence="1 2" key="1">
    <citation type="journal article" date="2019" name="New Phytol.">
        <title>Comparative genomics reveals unique wood-decay strategies and fruiting body development in the Schizophyllaceae.</title>
        <authorList>
            <person name="Almasi E."/>
            <person name="Sahu N."/>
            <person name="Krizsan K."/>
            <person name="Balint B."/>
            <person name="Kovacs G.M."/>
            <person name="Kiss B."/>
            <person name="Cseklye J."/>
            <person name="Drula E."/>
            <person name="Henrissat B."/>
            <person name="Nagy I."/>
            <person name="Chovatia M."/>
            <person name="Adam C."/>
            <person name="LaButti K."/>
            <person name="Lipzen A."/>
            <person name="Riley R."/>
            <person name="Grigoriev I.V."/>
            <person name="Nagy L.G."/>
        </authorList>
    </citation>
    <scope>NUCLEOTIDE SEQUENCE [LARGE SCALE GENOMIC DNA]</scope>
    <source>
        <strain evidence="1 2">NL-1724</strain>
    </source>
</reference>
<dbReference type="STRING" id="97359.A0A550D0C4"/>
<comment type="caution">
    <text evidence="1">The sequence shown here is derived from an EMBL/GenBank/DDBJ whole genome shotgun (WGS) entry which is preliminary data.</text>
</comment>
<name>A0A550D0C4_9AGAR</name>
<proteinExistence type="predicted"/>
<dbReference type="OrthoDB" id="2919606at2759"/>
<dbReference type="EMBL" id="VDMD01000001">
    <property type="protein sequence ID" value="TRM70491.1"/>
    <property type="molecule type" value="Genomic_DNA"/>
</dbReference>
<evidence type="ECO:0000313" key="1">
    <source>
        <dbReference type="EMBL" id="TRM70491.1"/>
    </source>
</evidence>
<dbReference type="AlphaFoldDB" id="A0A550D0C4"/>
<keyword evidence="2" id="KW-1185">Reference proteome</keyword>